<dbReference type="InterPro" id="IPR036691">
    <property type="entry name" value="Endo/exonu/phosph_ase_sf"/>
</dbReference>
<evidence type="ECO:0000313" key="3">
    <source>
        <dbReference type="Proteomes" id="UP000233551"/>
    </source>
</evidence>
<sequence>MKSFTDMLDDCAFTDLGFSGPCFTWSNLRSSSELNQERLDGALANPSWRLKFPEAHVFRLPRPHSNHCPLVLTLNLKSAERPARPFHLETVWFSHEGFMPLVFDVWKEAGNEHSQAVTPFQEKVRHWNKNTFGNIFLRKKNCLARLAGIQRALKTMVHNHFSSLFTTDFHSSDWATQDIARRRSIGNEHASSLAEPVSRNEIKRVLFSIKPYKAPGPNGLHACFYQRSWDIRGGIGTENSPAFLQGGNSSRRPKSHAHCPHPEDWCT</sequence>
<keyword evidence="3" id="KW-1185">Reference proteome</keyword>
<gene>
    <name evidence="2" type="ORF">CRG98_011529</name>
</gene>
<dbReference type="STRING" id="22663.A0A2I0KID0"/>
<feature type="region of interest" description="Disordered" evidence="1">
    <location>
        <begin position="240"/>
        <end position="267"/>
    </location>
</feature>
<protein>
    <recommendedName>
        <fullName evidence="4">Endonuclease/exonuclease/phosphatase domain-containing protein</fullName>
    </recommendedName>
</protein>
<comment type="caution">
    <text evidence="2">The sequence shown here is derived from an EMBL/GenBank/DDBJ whole genome shotgun (WGS) entry which is preliminary data.</text>
</comment>
<reference evidence="2 3" key="1">
    <citation type="submission" date="2017-11" db="EMBL/GenBank/DDBJ databases">
        <title>De-novo sequencing of pomegranate (Punica granatum L.) genome.</title>
        <authorList>
            <person name="Akparov Z."/>
            <person name="Amiraslanov A."/>
            <person name="Hajiyeva S."/>
            <person name="Abbasov M."/>
            <person name="Kaur K."/>
            <person name="Hamwieh A."/>
            <person name="Solovyev V."/>
            <person name="Salamov A."/>
            <person name="Braich B."/>
            <person name="Kosarev P."/>
            <person name="Mahmoud A."/>
            <person name="Hajiyev E."/>
            <person name="Babayeva S."/>
            <person name="Izzatullayeva V."/>
            <person name="Mammadov A."/>
            <person name="Mammadov A."/>
            <person name="Sharifova S."/>
            <person name="Ojaghi J."/>
            <person name="Eynullazada K."/>
            <person name="Bayramov B."/>
            <person name="Abdulazimova A."/>
            <person name="Shahmuradov I."/>
        </authorList>
    </citation>
    <scope>NUCLEOTIDE SEQUENCE [LARGE SCALE GENOMIC DNA]</scope>
    <source>
        <strain evidence="3">cv. AG2017</strain>
        <tissue evidence="2">Leaf</tissue>
    </source>
</reference>
<evidence type="ECO:0000256" key="1">
    <source>
        <dbReference type="SAM" id="MobiDB-lite"/>
    </source>
</evidence>
<dbReference type="SUPFAM" id="SSF56219">
    <property type="entry name" value="DNase I-like"/>
    <property type="match status" value="1"/>
</dbReference>
<proteinExistence type="predicted"/>
<evidence type="ECO:0000313" key="2">
    <source>
        <dbReference type="EMBL" id="PKI67933.1"/>
    </source>
</evidence>
<evidence type="ECO:0008006" key="4">
    <source>
        <dbReference type="Google" id="ProtNLM"/>
    </source>
</evidence>
<dbReference type="AlphaFoldDB" id="A0A2I0KID0"/>
<dbReference type="PANTHER" id="PTHR33710:SF77">
    <property type="entry name" value="DNASE I-LIKE SUPERFAMILY PROTEIN"/>
    <property type="match status" value="1"/>
</dbReference>
<name>A0A2I0KID0_PUNGR</name>
<dbReference type="Proteomes" id="UP000233551">
    <property type="component" value="Unassembled WGS sequence"/>
</dbReference>
<dbReference type="EMBL" id="PGOL01000571">
    <property type="protein sequence ID" value="PKI67933.1"/>
    <property type="molecule type" value="Genomic_DNA"/>
</dbReference>
<dbReference type="Gene3D" id="3.60.10.10">
    <property type="entry name" value="Endonuclease/exonuclease/phosphatase"/>
    <property type="match status" value="1"/>
</dbReference>
<accession>A0A2I0KID0</accession>
<dbReference type="PANTHER" id="PTHR33710">
    <property type="entry name" value="BNAC02G09200D PROTEIN"/>
    <property type="match status" value="1"/>
</dbReference>
<feature type="compositionally biased region" description="Polar residues" evidence="1">
    <location>
        <begin position="240"/>
        <end position="250"/>
    </location>
</feature>
<organism evidence="2 3">
    <name type="scientific">Punica granatum</name>
    <name type="common">Pomegranate</name>
    <dbReference type="NCBI Taxonomy" id="22663"/>
    <lineage>
        <taxon>Eukaryota</taxon>
        <taxon>Viridiplantae</taxon>
        <taxon>Streptophyta</taxon>
        <taxon>Embryophyta</taxon>
        <taxon>Tracheophyta</taxon>
        <taxon>Spermatophyta</taxon>
        <taxon>Magnoliopsida</taxon>
        <taxon>eudicotyledons</taxon>
        <taxon>Gunneridae</taxon>
        <taxon>Pentapetalae</taxon>
        <taxon>rosids</taxon>
        <taxon>malvids</taxon>
        <taxon>Myrtales</taxon>
        <taxon>Lythraceae</taxon>
        <taxon>Punica</taxon>
    </lineage>
</organism>